<dbReference type="OrthoDB" id="8026949at2759"/>
<keyword evidence="3" id="KW-1185">Reference proteome</keyword>
<reference evidence="2 3" key="1">
    <citation type="journal article" date="2013" name="Curr. Biol.">
        <title>The Genome of the Foraminiferan Reticulomyxa filosa.</title>
        <authorList>
            <person name="Glockner G."/>
            <person name="Hulsmann N."/>
            <person name="Schleicher M."/>
            <person name="Noegel A.A."/>
            <person name="Eichinger L."/>
            <person name="Gallinger C."/>
            <person name="Pawlowski J."/>
            <person name="Sierra R."/>
            <person name="Euteneuer U."/>
            <person name="Pillet L."/>
            <person name="Moustafa A."/>
            <person name="Platzer M."/>
            <person name="Groth M."/>
            <person name="Szafranski K."/>
            <person name="Schliwa M."/>
        </authorList>
    </citation>
    <scope>NUCLEOTIDE SEQUENCE [LARGE SCALE GENOMIC DNA]</scope>
</reference>
<dbReference type="Proteomes" id="UP000023152">
    <property type="component" value="Unassembled WGS sequence"/>
</dbReference>
<feature type="compositionally biased region" description="Basic and acidic residues" evidence="1">
    <location>
        <begin position="34"/>
        <end position="45"/>
    </location>
</feature>
<gene>
    <name evidence="2" type="ORF">RFI_34839</name>
</gene>
<evidence type="ECO:0000313" key="2">
    <source>
        <dbReference type="EMBL" id="ETO02579.1"/>
    </source>
</evidence>
<sequence>KLKAHTFSQSCNQVKMDELKLIADQFNARQQKQSSKENDNAEKQDQNVSTIESSQEVVDTLEELVYEVEEVERLDSMKQNARSYRRRPRSHFIQFKKCFKLNHFAKDCTRVKVLWKKNHTAEQCHHRKNQSFRNVYYAKDITQVIHNVSCYLKNKECNRR</sequence>
<evidence type="ECO:0000256" key="1">
    <source>
        <dbReference type="SAM" id="MobiDB-lite"/>
    </source>
</evidence>
<proteinExistence type="predicted"/>
<evidence type="ECO:0000313" key="3">
    <source>
        <dbReference type="Proteomes" id="UP000023152"/>
    </source>
</evidence>
<comment type="caution">
    <text evidence="2">The sequence shown here is derived from an EMBL/GenBank/DDBJ whole genome shotgun (WGS) entry which is preliminary data.</text>
</comment>
<feature type="region of interest" description="Disordered" evidence="1">
    <location>
        <begin position="28"/>
        <end position="56"/>
    </location>
</feature>
<dbReference type="EMBL" id="ASPP01035425">
    <property type="protein sequence ID" value="ETO02579.1"/>
    <property type="molecule type" value="Genomic_DNA"/>
</dbReference>
<feature type="non-terminal residue" evidence="2">
    <location>
        <position position="1"/>
    </location>
</feature>
<accession>X6LLS8</accession>
<feature type="compositionally biased region" description="Polar residues" evidence="1">
    <location>
        <begin position="46"/>
        <end position="55"/>
    </location>
</feature>
<protein>
    <submittedName>
        <fullName evidence="2">Uncharacterized protein</fullName>
    </submittedName>
</protein>
<name>X6LLS8_RETFI</name>
<organism evidence="2 3">
    <name type="scientific">Reticulomyxa filosa</name>
    <dbReference type="NCBI Taxonomy" id="46433"/>
    <lineage>
        <taxon>Eukaryota</taxon>
        <taxon>Sar</taxon>
        <taxon>Rhizaria</taxon>
        <taxon>Retaria</taxon>
        <taxon>Foraminifera</taxon>
        <taxon>Monothalamids</taxon>
        <taxon>Reticulomyxidae</taxon>
        <taxon>Reticulomyxa</taxon>
    </lineage>
</organism>
<dbReference type="AlphaFoldDB" id="X6LLS8"/>